<sequence>MGSDFYYRDNKILESPKPKPCEKPKELVKPKEPKKPKQPKKSKEPEKPKELEKPNELEKPKELEKLKEPEKLKETEKPKEEPPPMEAMCLLPVAPPLMVVPIGGSTSVLSLTQMCTVCTIVLDDLVPNSLGLT</sequence>
<evidence type="ECO:0000313" key="3">
    <source>
        <dbReference type="Proteomes" id="UP000257109"/>
    </source>
</evidence>
<gene>
    <name evidence="2" type="ORF">CR513_13631</name>
</gene>
<dbReference type="AlphaFoldDB" id="A0A371HJ84"/>
<evidence type="ECO:0000313" key="2">
    <source>
        <dbReference type="EMBL" id="RDY02861.1"/>
    </source>
</evidence>
<protein>
    <submittedName>
        <fullName evidence="2">Uncharacterized protein</fullName>
    </submittedName>
</protein>
<reference evidence="2" key="1">
    <citation type="submission" date="2018-05" db="EMBL/GenBank/DDBJ databases">
        <title>Draft genome of Mucuna pruriens seed.</title>
        <authorList>
            <person name="Nnadi N.E."/>
            <person name="Vos R."/>
            <person name="Hasami M.H."/>
            <person name="Devisetty U.K."/>
            <person name="Aguiy J.C."/>
        </authorList>
    </citation>
    <scope>NUCLEOTIDE SEQUENCE [LARGE SCALE GENOMIC DNA]</scope>
    <source>
        <strain evidence="2">JCA_2017</strain>
    </source>
</reference>
<feature type="compositionally biased region" description="Basic and acidic residues" evidence="1">
    <location>
        <begin position="1"/>
        <end position="82"/>
    </location>
</feature>
<name>A0A371HJ84_MUCPR</name>
<dbReference type="Proteomes" id="UP000257109">
    <property type="component" value="Unassembled WGS sequence"/>
</dbReference>
<proteinExistence type="predicted"/>
<keyword evidence="3" id="KW-1185">Reference proteome</keyword>
<comment type="caution">
    <text evidence="2">The sequence shown here is derived from an EMBL/GenBank/DDBJ whole genome shotgun (WGS) entry which is preliminary data.</text>
</comment>
<feature type="region of interest" description="Disordered" evidence="1">
    <location>
        <begin position="1"/>
        <end position="87"/>
    </location>
</feature>
<accession>A0A371HJ84</accession>
<evidence type="ECO:0000256" key="1">
    <source>
        <dbReference type="SAM" id="MobiDB-lite"/>
    </source>
</evidence>
<organism evidence="2 3">
    <name type="scientific">Mucuna pruriens</name>
    <name type="common">Velvet bean</name>
    <name type="synonym">Dolichos pruriens</name>
    <dbReference type="NCBI Taxonomy" id="157652"/>
    <lineage>
        <taxon>Eukaryota</taxon>
        <taxon>Viridiplantae</taxon>
        <taxon>Streptophyta</taxon>
        <taxon>Embryophyta</taxon>
        <taxon>Tracheophyta</taxon>
        <taxon>Spermatophyta</taxon>
        <taxon>Magnoliopsida</taxon>
        <taxon>eudicotyledons</taxon>
        <taxon>Gunneridae</taxon>
        <taxon>Pentapetalae</taxon>
        <taxon>rosids</taxon>
        <taxon>fabids</taxon>
        <taxon>Fabales</taxon>
        <taxon>Fabaceae</taxon>
        <taxon>Papilionoideae</taxon>
        <taxon>50 kb inversion clade</taxon>
        <taxon>NPAAA clade</taxon>
        <taxon>indigoferoid/millettioid clade</taxon>
        <taxon>Phaseoleae</taxon>
        <taxon>Mucuna</taxon>
    </lineage>
</organism>
<dbReference type="EMBL" id="QJKJ01002445">
    <property type="protein sequence ID" value="RDY02861.1"/>
    <property type="molecule type" value="Genomic_DNA"/>
</dbReference>
<feature type="non-terminal residue" evidence="2">
    <location>
        <position position="1"/>
    </location>
</feature>